<evidence type="ECO:0000313" key="3">
    <source>
        <dbReference type="EMBL" id="PUU82961.1"/>
    </source>
</evidence>
<proteinExistence type="predicted"/>
<comment type="caution">
    <text evidence="3">The sequence shown here is derived from an EMBL/GenBank/DDBJ whole genome shotgun (WGS) entry which is preliminary data.</text>
</comment>
<evidence type="ECO:0000256" key="2">
    <source>
        <dbReference type="SAM" id="Phobius"/>
    </source>
</evidence>
<accession>A0A2T7A5D2</accession>
<feature type="transmembrane region" description="Helical" evidence="2">
    <location>
        <begin position="570"/>
        <end position="591"/>
    </location>
</feature>
<keyword evidence="4" id="KW-1185">Reference proteome</keyword>
<name>A0A2T7A5D2_TUBBO</name>
<dbReference type="Gene3D" id="1.20.58.340">
    <property type="entry name" value="Magnesium transport protein CorA, transmembrane region"/>
    <property type="match status" value="1"/>
</dbReference>
<dbReference type="Proteomes" id="UP000244722">
    <property type="component" value="Unassembled WGS sequence"/>
</dbReference>
<dbReference type="STRING" id="42251.A0A2T7A5D2"/>
<keyword evidence="2" id="KW-0472">Membrane</keyword>
<sequence>MGHLDTNSSAPLDTNSTPKPSAGSIHQSSQALPPSPALAKESLDHFHGWKTIHGKQGFYDEEGFLYPSRNLTSEKLKDRKEDDVVIFNYSLSRTDESPPAEGSRPSPASFGEDDDIFFQMPKDTFIGSEQFNQVINPAKEPRPMQTRARLAIMDFPQCYDAYDDNLLNSMAKELHLPNPAAFSDAHSKRVLTLPGFGRFRTGFSLRAPSKNPSELAKPGSSEDRITLFVSFPYFGKSSSSIPLGPESESVQLLDFKHLGVEVPDRSTVVSERDKDTLGEILVHQARYMIFDNYTMAAFRSKEDSVKDQVPLNRFQERIGAFHAMIEMVSNRMDSELWALGKLQASLCKLHDQEEDIDQMVSDAEIYEDDQGMKRRQRRVQDLLTSLNRLSASLFAAMGVAERQIAVLQDLHGLFSTSCRTKTKDQGKEYPLRRNHFYKNIAPIPILSENSEQIWPNTLDAIDEVVCERKRFIRKIEALVDNMKLSTSLKSDQVRTAPSERTAQEARDAMKSIEEAVKKTQAETAQQGWAVDTFTLLNIAFLPLNFYASYFGMQTVKEFGGDTPKISLRKFWMNATPVVFTMVLLAATIIIWKRPYGAELRTYFQKKLGLSKEKINDVESPAPARVCSNPA</sequence>
<feature type="region of interest" description="Disordered" evidence="1">
    <location>
        <begin position="91"/>
        <end position="113"/>
    </location>
</feature>
<reference evidence="3 4" key="1">
    <citation type="submission" date="2017-04" db="EMBL/GenBank/DDBJ databases">
        <title>Draft genome sequence of Tuber borchii Vittad., a whitish edible truffle.</title>
        <authorList>
            <consortium name="DOE Joint Genome Institute"/>
            <person name="Murat C."/>
            <person name="Kuo A."/>
            <person name="Barry K.W."/>
            <person name="Clum A."/>
            <person name="Dockter R.B."/>
            <person name="Fauchery L."/>
            <person name="Iotti M."/>
            <person name="Kohler A."/>
            <person name="Labutti K."/>
            <person name="Lindquist E.A."/>
            <person name="Lipzen A."/>
            <person name="Ohm R.A."/>
            <person name="Wang M."/>
            <person name="Grigoriev I.V."/>
            <person name="Zambonelli A."/>
            <person name="Martin F.M."/>
        </authorList>
    </citation>
    <scope>NUCLEOTIDE SEQUENCE [LARGE SCALE GENOMIC DNA]</scope>
    <source>
        <strain evidence="3 4">Tbo3840</strain>
    </source>
</reference>
<dbReference type="OrthoDB" id="3231000at2759"/>
<organism evidence="3 4">
    <name type="scientific">Tuber borchii</name>
    <name type="common">White truffle</name>
    <dbReference type="NCBI Taxonomy" id="42251"/>
    <lineage>
        <taxon>Eukaryota</taxon>
        <taxon>Fungi</taxon>
        <taxon>Dikarya</taxon>
        <taxon>Ascomycota</taxon>
        <taxon>Pezizomycotina</taxon>
        <taxon>Pezizomycetes</taxon>
        <taxon>Pezizales</taxon>
        <taxon>Tuberaceae</taxon>
        <taxon>Tuber</taxon>
    </lineage>
</organism>
<keyword evidence="2" id="KW-1133">Transmembrane helix</keyword>
<gene>
    <name evidence="3" type="ORF">B9Z19DRAFT_1061393</name>
</gene>
<feature type="region of interest" description="Disordered" evidence="1">
    <location>
        <begin position="1"/>
        <end position="38"/>
    </location>
</feature>
<keyword evidence="2" id="KW-0812">Transmembrane</keyword>
<evidence type="ECO:0000313" key="4">
    <source>
        <dbReference type="Proteomes" id="UP000244722"/>
    </source>
</evidence>
<dbReference type="EMBL" id="NESQ01000019">
    <property type="protein sequence ID" value="PUU82961.1"/>
    <property type="molecule type" value="Genomic_DNA"/>
</dbReference>
<protein>
    <submittedName>
        <fullName evidence="3">Uncharacterized protein</fullName>
    </submittedName>
</protein>
<dbReference type="AlphaFoldDB" id="A0A2T7A5D2"/>
<evidence type="ECO:0000256" key="1">
    <source>
        <dbReference type="SAM" id="MobiDB-lite"/>
    </source>
</evidence>
<feature type="transmembrane region" description="Helical" evidence="2">
    <location>
        <begin position="528"/>
        <end position="549"/>
    </location>
</feature>
<feature type="compositionally biased region" description="Polar residues" evidence="1">
    <location>
        <begin position="1"/>
        <end position="32"/>
    </location>
</feature>